<keyword evidence="8 12" id="KW-0131">Cell cycle</keyword>
<evidence type="ECO:0000256" key="2">
    <source>
        <dbReference type="ARBA" id="ARBA00006379"/>
    </source>
</evidence>
<proteinExistence type="inferred from homology"/>
<dbReference type="EMBL" id="WNTK01000006">
    <property type="protein sequence ID" value="KAG9481820.1"/>
    <property type="molecule type" value="Genomic_DNA"/>
</dbReference>
<keyword evidence="7 13" id="KW-0175">Coiled coil</keyword>
<dbReference type="AlphaFoldDB" id="A0A8J6K7U8"/>
<evidence type="ECO:0000256" key="6">
    <source>
        <dbReference type="ARBA" id="ARBA00022776"/>
    </source>
</evidence>
<keyword evidence="6 12" id="KW-0498">Mitosis</keyword>
<dbReference type="Gene3D" id="3.30.457.50">
    <property type="entry name" value="Chromosome segregation protein Spc25"/>
    <property type="match status" value="1"/>
</dbReference>
<evidence type="ECO:0000256" key="4">
    <source>
        <dbReference type="ARBA" id="ARBA00022454"/>
    </source>
</evidence>
<keyword evidence="12" id="KW-0995">Kinetochore</keyword>
<comment type="subcellular location">
    <subcellularLocation>
        <location evidence="1">Chromosome</location>
        <location evidence="1">Centromere</location>
    </subcellularLocation>
    <subcellularLocation>
        <location evidence="12">Nucleus</location>
    </subcellularLocation>
    <subcellularLocation>
        <location evidence="12">Chromosome</location>
        <location evidence="12">Centromere</location>
        <location evidence="12">Kinetochore</location>
    </subcellularLocation>
</comment>
<dbReference type="GO" id="GO:0051301">
    <property type="term" value="P:cell division"/>
    <property type="evidence" value="ECO:0007669"/>
    <property type="project" value="UniProtKB-UniRule"/>
</dbReference>
<feature type="domain" description="Chromosome segregation protein Spc25 C-terminal" evidence="14">
    <location>
        <begin position="154"/>
        <end position="222"/>
    </location>
</feature>
<comment type="similarity">
    <text evidence="2 12">Belongs to the SPC25 family.</text>
</comment>
<keyword evidence="4 12" id="KW-0158">Chromosome</keyword>
<dbReference type="FunFam" id="3.30.457.50:FF:000001">
    <property type="entry name" value="Probable kinetochore protein spc25"/>
    <property type="match status" value="1"/>
</dbReference>
<dbReference type="InterPro" id="IPR045143">
    <property type="entry name" value="Spc25"/>
</dbReference>
<keyword evidence="9 12" id="KW-0137">Centromere</keyword>
<dbReference type="GO" id="GO:0031262">
    <property type="term" value="C:Ndc80 complex"/>
    <property type="evidence" value="ECO:0007669"/>
    <property type="project" value="InterPro"/>
</dbReference>
<evidence type="ECO:0000256" key="5">
    <source>
        <dbReference type="ARBA" id="ARBA00022618"/>
    </source>
</evidence>
<dbReference type="Pfam" id="PF08234">
    <property type="entry name" value="Spindle_Spc25"/>
    <property type="match status" value="1"/>
</dbReference>
<evidence type="ECO:0000256" key="11">
    <source>
        <dbReference type="ARBA" id="ARBA00065771"/>
    </source>
</evidence>
<keyword evidence="5 12" id="KW-0132">Cell division</keyword>
<organism evidence="15 16">
    <name type="scientific">Eleutherodactylus coqui</name>
    <name type="common">Puerto Rican coqui</name>
    <dbReference type="NCBI Taxonomy" id="57060"/>
    <lineage>
        <taxon>Eukaryota</taxon>
        <taxon>Metazoa</taxon>
        <taxon>Chordata</taxon>
        <taxon>Craniata</taxon>
        <taxon>Vertebrata</taxon>
        <taxon>Euteleostomi</taxon>
        <taxon>Amphibia</taxon>
        <taxon>Batrachia</taxon>
        <taxon>Anura</taxon>
        <taxon>Neobatrachia</taxon>
        <taxon>Hyloidea</taxon>
        <taxon>Eleutherodactylidae</taxon>
        <taxon>Eleutherodactylinae</taxon>
        <taxon>Eleutherodactylus</taxon>
        <taxon>Eleutherodactylus</taxon>
    </lineage>
</organism>
<comment type="caution">
    <text evidence="15">The sequence shown here is derived from an EMBL/GenBank/DDBJ whole genome shotgun (WGS) entry which is preliminary data.</text>
</comment>
<dbReference type="GO" id="GO:0005634">
    <property type="term" value="C:nucleus"/>
    <property type="evidence" value="ECO:0007669"/>
    <property type="project" value="UniProtKB-SubCell"/>
</dbReference>
<dbReference type="PANTHER" id="PTHR14281">
    <property type="entry name" value="KINETOCHORE PROTEIN SPC25-RELATED"/>
    <property type="match status" value="1"/>
</dbReference>
<evidence type="ECO:0000256" key="12">
    <source>
        <dbReference type="RuleBase" id="RU367150"/>
    </source>
</evidence>
<evidence type="ECO:0000259" key="14">
    <source>
        <dbReference type="Pfam" id="PF08234"/>
    </source>
</evidence>
<gene>
    <name evidence="15" type="ORF">GDO78_010834</name>
</gene>
<dbReference type="InterPro" id="IPR013255">
    <property type="entry name" value="Spc25_C"/>
</dbReference>
<evidence type="ECO:0000256" key="1">
    <source>
        <dbReference type="ARBA" id="ARBA00004584"/>
    </source>
</evidence>
<feature type="coiled-coil region" evidence="13">
    <location>
        <begin position="62"/>
        <end position="96"/>
    </location>
</feature>
<accession>A0A8J6K7U8</accession>
<evidence type="ECO:0000313" key="15">
    <source>
        <dbReference type="EMBL" id="KAG9481820.1"/>
    </source>
</evidence>
<evidence type="ECO:0000313" key="16">
    <source>
        <dbReference type="Proteomes" id="UP000770717"/>
    </source>
</evidence>
<keyword evidence="12" id="KW-0539">Nucleus</keyword>
<dbReference type="GO" id="GO:0007059">
    <property type="term" value="P:chromosome segregation"/>
    <property type="evidence" value="ECO:0007669"/>
    <property type="project" value="InterPro"/>
</dbReference>
<protein>
    <recommendedName>
        <fullName evidence="3 12">Kinetochore protein SPC25</fullName>
    </recommendedName>
</protein>
<name>A0A8J6K7U8_ELECQ</name>
<evidence type="ECO:0000256" key="8">
    <source>
        <dbReference type="ARBA" id="ARBA00023306"/>
    </source>
</evidence>
<evidence type="ECO:0000256" key="3">
    <source>
        <dbReference type="ARBA" id="ARBA00013692"/>
    </source>
</evidence>
<dbReference type="CDD" id="cd23784">
    <property type="entry name" value="RWD_Spc25"/>
    <property type="match status" value="1"/>
</dbReference>
<dbReference type="PANTHER" id="PTHR14281:SF0">
    <property type="entry name" value="KINETOCHORE PROTEIN SPC25"/>
    <property type="match status" value="1"/>
</dbReference>
<dbReference type="Proteomes" id="UP000770717">
    <property type="component" value="Unassembled WGS sequence"/>
</dbReference>
<evidence type="ECO:0000256" key="10">
    <source>
        <dbReference type="ARBA" id="ARBA00045419"/>
    </source>
</evidence>
<dbReference type="OrthoDB" id="6353017at2759"/>
<sequence length="230" mass="27115">MSTAEMDDEQSLHAFMQDFRTRFISQSNEEMSPQEIKASYKESLQNLSDSWAKKYREGEMMIKKIQEFNDEIENQNKRIEQKQDDILREIEKVKENKKLSAELSEHIQTLRKELALKRELALANKKANKDKLKELHKSATLFKERLGLEIRKLRGDRLQFVFRCINPKDLEEPYSCIIYFNEEGEYQLTGCDPPLDCFSEYEKKVQETKNFSALLANLRKSFAALCVQVK</sequence>
<reference evidence="15" key="1">
    <citation type="thesis" date="2020" institute="ProQuest LLC" country="789 East Eisenhower Parkway, Ann Arbor, MI, USA">
        <title>Comparative Genomics and Chromosome Evolution.</title>
        <authorList>
            <person name="Mudd A.B."/>
        </authorList>
    </citation>
    <scope>NUCLEOTIDE SEQUENCE</scope>
    <source>
        <strain evidence="15">HN-11 Male</strain>
        <tissue evidence="15">Kidney and liver</tissue>
    </source>
</reference>
<keyword evidence="16" id="KW-1185">Reference proteome</keyword>
<comment type="function">
    <text evidence="10">Acts as a component of the essential kinetochore-associated NDC80 complex, which is required for chromosome segregation and spindle checkpoint activity. Required for kinetochore integrity and the organization of stable microtubule binding sites in the outer plate of the kinetochore. The NDC80 complex synergistically enhances the affinity of the SKA1 complex for microtubules and may allow the NDC80 complex to track depolymerizing microtubules.</text>
</comment>
<evidence type="ECO:0000256" key="7">
    <source>
        <dbReference type="ARBA" id="ARBA00023054"/>
    </source>
</evidence>
<evidence type="ECO:0000256" key="13">
    <source>
        <dbReference type="SAM" id="Coils"/>
    </source>
</evidence>
<evidence type="ECO:0000256" key="9">
    <source>
        <dbReference type="ARBA" id="ARBA00023328"/>
    </source>
</evidence>
<comment type="subunit">
    <text evidence="11">Component of the NDC80 complex, which is composed of ndc80, cdca1, spbc24 and spbc25. The NDC80 complex interacts with mis12 and zwint.</text>
</comment>